<evidence type="ECO:0000259" key="7">
    <source>
        <dbReference type="Pfam" id="PF02776"/>
    </source>
</evidence>
<dbReference type="EMBL" id="RQGA01000003">
    <property type="protein sequence ID" value="TGL44773.1"/>
    <property type="molecule type" value="Genomic_DNA"/>
</dbReference>
<keyword evidence="9" id="KW-1185">Reference proteome</keyword>
<proteinExistence type="inferred from homology"/>
<evidence type="ECO:0000256" key="4">
    <source>
        <dbReference type="RuleBase" id="RU362132"/>
    </source>
</evidence>
<dbReference type="PANTHER" id="PTHR18968:SF13">
    <property type="entry name" value="ACETOLACTATE SYNTHASE CATALYTIC SUBUNIT, MITOCHONDRIAL"/>
    <property type="match status" value="1"/>
</dbReference>
<keyword evidence="3 4" id="KW-0786">Thiamine pyrophosphate</keyword>
<dbReference type="Pfam" id="PF02775">
    <property type="entry name" value="TPP_enzyme_C"/>
    <property type="match status" value="1"/>
</dbReference>
<evidence type="ECO:0000256" key="3">
    <source>
        <dbReference type="ARBA" id="ARBA00023052"/>
    </source>
</evidence>
<dbReference type="GO" id="GO:0009097">
    <property type="term" value="P:isoleucine biosynthetic process"/>
    <property type="evidence" value="ECO:0007669"/>
    <property type="project" value="TreeGrafter"/>
</dbReference>
<feature type="domain" description="Thiamine pyrophosphate enzyme N-terminal TPP-binding" evidence="7">
    <location>
        <begin position="4"/>
        <end position="119"/>
    </location>
</feature>
<dbReference type="AlphaFoldDB" id="A0A4R9JIL2"/>
<reference evidence="8" key="1">
    <citation type="journal article" date="2019" name="PLoS Negl. Trop. Dis.">
        <title>Revisiting the worldwide diversity of Leptospira species in the environment.</title>
        <authorList>
            <person name="Vincent A.T."/>
            <person name="Schiettekatte O."/>
            <person name="Bourhy P."/>
            <person name="Veyrier F.J."/>
            <person name="Picardeau M."/>
        </authorList>
    </citation>
    <scope>NUCLEOTIDE SEQUENCE [LARGE SCALE GENOMIC DNA]</scope>
    <source>
        <strain evidence="8">201702692</strain>
    </source>
</reference>
<dbReference type="OrthoDB" id="4494979at2"/>
<accession>A0A4R9JIL2</accession>
<comment type="cofactor">
    <cofactor evidence="1">
        <name>thiamine diphosphate</name>
        <dbReference type="ChEBI" id="CHEBI:58937"/>
    </cofactor>
</comment>
<dbReference type="InterPro" id="IPR012000">
    <property type="entry name" value="Thiamin_PyroP_enz_cen_dom"/>
</dbReference>
<organism evidence="8 9">
    <name type="scientific">Leptospira perdikensis</name>
    <dbReference type="NCBI Taxonomy" id="2484948"/>
    <lineage>
        <taxon>Bacteria</taxon>
        <taxon>Pseudomonadati</taxon>
        <taxon>Spirochaetota</taxon>
        <taxon>Spirochaetia</taxon>
        <taxon>Leptospirales</taxon>
        <taxon>Leptospiraceae</taxon>
        <taxon>Leptospira</taxon>
    </lineage>
</organism>
<feature type="domain" description="Thiamine pyrophosphate enzyme central" evidence="5">
    <location>
        <begin position="196"/>
        <end position="329"/>
    </location>
</feature>
<feature type="domain" description="Thiamine pyrophosphate enzyme TPP-binding" evidence="6">
    <location>
        <begin position="399"/>
        <end position="546"/>
    </location>
</feature>
<dbReference type="InterPro" id="IPR011766">
    <property type="entry name" value="TPP_enzyme_TPP-bd"/>
</dbReference>
<dbReference type="Gene3D" id="3.40.50.970">
    <property type="match status" value="2"/>
</dbReference>
<dbReference type="GO" id="GO:0009099">
    <property type="term" value="P:L-valine biosynthetic process"/>
    <property type="evidence" value="ECO:0007669"/>
    <property type="project" value="TreeGrafter"/>
</dbReference>
<gene>
    <name evidence="8" type="ORF">EHQ49_04720</name>
</gene>
<evidence type="ECO:0000313" key="8">
    <source>
        <dbReference type="EMBL" id="TGL44773.1"/>
    </source>
</evidence>
<dbReference type="CDD" id="cd07035">
    <property type="entry name" value="TPP_PYR_POX_like"/>
    <property type="match status" value="1"/>
</dbReference>
<dbReference type="Pfam" id="PF00205">
    <property type="entry name" value="TPP_enzyme_M"/>
    <property type="match status" value="1"/>
</dbReference>
<name>A0A4R9JIL2_9LEPT</name>
<evidence type="ECO:0000256" key="1">
    <source>
        <dbReference type="ARBA" id="ARBA00001964"/>
    </source>
</evidence>
<dbReference type="GO" id="GO:0000287">
    <property type="term" value="F:magnesium ion binding"/>
    <property type="evidence" value="ECO:0007669"/>
    <property type="project" value="InterPro"/>
</dbReference>
<dbReference type="GO" id="GO:0005948">
    <property type="term" value="C:acetolactate synthase complex"/>
    <property type="evidence" value="ECO:0007669"/>
    <property type="project" value="TreeGrafter"/>
</dbReference>
<dbReference type="PANTHER" id="PTHR18968">
    <property type="entry name" value="THIAMINE PYROPHOSPHATE ENZYMES"/>
    <property type="match status" value="1"/>
</dbReference>
<sequence length="587" mass="64080">MKKTGAWLVRYALEQIGVRYTFGIPGVHNTEIYDELNNSDLIHPMLVTHEGCGAFMADAISRTSDSIGAVVIVPAAGVTHAASGIGEAFLDGIPMLVIAGGVRSDSQFKYQLHDMDQHTLLKPITKKTFKIKSQEEVVETLYEAYQIAVSGEPGPVFVEIPVNIQLYEGPVESIPTYKEYSKTQTVIHTPFPSASVDEAVELLIKAKKPGLFLGWGAVDVTTSTVELAELLGAPVSTTLQGLSSFPGNHPLHCGMSFGVAAVPAATKAFSDCDCLLAVGTRFAEIATASFGVTVPKNLIHIDINPDVLNANYPAKVGITGDAKLILPELLKRLKLKIQLTDHSRKERTEKIKSDILKNKQAYKDEWFQHDSKERVNPAKFFSVLRTTLPDDGFVVVDDGNHTFLTAELMPIHQPKHMISPTDFNCMGYAVPATIATKLANPDKAVIGIIGDGAFLMTCMEIVTASRNKIGAIFTVFNDGELAQIAQAQQVPYNRKTCTVLGTTRFEGIAVATGAEYLRIESNDEIQDKLETAWNLTQEGRPVILDVHIDYSKKTRFTQGIVGTNIKRLPFAAKIRMISRALVRKVTG</sequence>
<comment type="similarity">
    <text evidence="2 4">Belongs to the TPP enzyme family.</text>
</comment>
<dbReference type="InterPro" id="IPR012001">
    <property type="entry name" value="Thiamin_PyroP_enz_TPP-bd_dom"/>
</dbReference>
<dbReference type="GO" id="GO:0030976">
    <property type="term" value="F:thiamine pyrophosphate binding"/>
    <property type="evidence" value="ECO:0007669"/>
    <property type="project" value="InterPro"/>
</dbReference>
<dbReference type="InterPro" id="IPR000399">
    <property type="entry name" value="TPP-bd_CS"/>
</dbReference>
<dbReference type="GO" id="GO:0050660">
    <property type="term" value="F:flavin adenine dinucleotide binding"/>
    <property type="evidence" value="ECO:0007669"/>
    <property type="project" value="TreeGrafter"/>
</dbReference>
<evidence type="ECO:0000256" key="2">
    <source>
        <dbReference type="ARBA" id="ARBA00007812"/>
    </source>
</evidence>
<dbReference type="GO" id="GO:0003984">
    <property type="term" value="F:acetolactate synthase activity"/>
    <property type="evidence" value="ECO:0007669"/>
    <property type="project" value="TreeGrafter"/>
</dbReference>
<evidence type="ECO:0000313" key="9">
    <source>
        <dbReference type="Proteomes" id="UP000298125"/>
    </source>
</evidence>
<dbReference type="InterPro" id="IPR029035">
    <property type="entry name" value="DHS-like_NAD/FAD-binding_dom"/>
</dbReference>
<dbReference type="Gene3D" id="3.40.50.1220">
    <property type="entry name" value="TPP-binding domain"/>
    <property type="match status" value="1"/>
</dbReference>
<dbReference type="InterPro" id="IPR029061">
    <property type="entry name" value="THDP-binding"/>
</dbReference>
<evidence type="ECO:0000259" key="6">
    <source>
        <dbReference type="Pfam" id="PF02775"/>
    </source>
</evidence>
<dbReference type="InterPro" id="IPR045229">
    <property type="entry name" value="TPP_enz"/>
</dbReference>
<protein>
    <submittedName>
        <fullName evidence="8">Thiamine pyrophosphate-binding protein</fullName>
    </submittedName>
</protein>
<evidence type="ECO:0000259" key="5">
    <source>
        <dbReference type="Pfam" id="PF00205"/>
    </source>
</evidence>
<dbReference type="SUPFAM" id="SSF52467">
    <property type="entry name" value="DHS-like NAD/FAD-binding domain"/>
    <property type="match status" value="1"/>
</dbReference>
<dbReference type="SUPFAM" id="SSF52518">
    <property type="entry name" value="Thiamin diphosphate-binding fold (THDP-binding)"/>
    <property type="match status" value="2"/>
</dbReference>
<dbReference type="Pfam" id="PF02776">
    <property type="entry name" value="TPP_enzyme_N"/>
    <property type="match status" value="1"/>
</dbReference>
<dbReference type="Proteomes" id="UP000298125">
    <property type="component" value="Unassembled WGS sequence"/>
</dbReference>
<dbReference type="RefSeq" id="WP_135576827.1">
    <property type="nucleotide sequence ID" value="NZ_RQGA01000003.1"/>
</dbReference>
<comment type="caution">
    <text evidence="8">The sequence shown here is derived from an EMBL/GenBank/DDBJ whole genome shotgun (WGS) entry which is preliminary data.</text>
</comment>
<dbReference type="PROSITE" id="PS00187">
    <property type="entry name" value="TPP_ENZYMES"/>
    <property type="match status" value="1"/>
</dbReference>